<dbReference type="PANTHER" id="PTHR48040">
    <property type="entry name" value="PLEIOTROPIC DRUG RESISTANCE PROTEIN 1-LIKE ISOFORM X1"/>
    <property type="match status" value="1"/>
</dbReference>
<keyword evidence="2 6" id="KW-0812">Transmembrane</keyword>
<gene>
    <name evidence="8" type="ORF">RJ641_026128</name>
</gene>
<reference evidence="8 9" key="1">
    <citation type="submission" date="2023-12" db="EMBL/GenBank/DDBJ databases">
        <title>A high-quality genome assembly for Dillenia turbinata (Dilleniales).</title>
        <authorList>
            <person name="Chanderbali A."/>
        </authorList>
    </citation>
    <scope>NUCLEOTIDE SEQUENCE [LARGE SCALE GENOMIC DNA]</scope>
    <source>
        <strain evidence="8">LSX21</strain>
        <tissue evidence="8">Leaf</tissue>
    </source>
</reference>
<feature type="transmembrane region" description="Helical" evidence="6">
    <location>
        <begin position="192"/>
        <end position="212"/>
    </location>
</feature>
<dbReference type="EMBL" id="JBAMMX010000003">
    <property type="protein sequence ID" value="KAK6945026.1"/>
    <property type="molecule type" value="Genomic_DNA"/>
</dbReference>
<protein>
    <submittedName>
        <fullName evidence="8">ABC-2 type transporter</fullName>
    </submittedName>
</protein>
<dbReference type="Proteomes" id="UP001370490">
    <property type="component" value="Unassembled WGS sequence"/>
</dbReference>
<keyword evidence="9" id="KW-1185">Reference proteome</keyword>
<feature type="region of interest" description="Disordered" evidence="5">
    <location>
        <begin position="1"/>
        <end position="53"/>
    </location>
</feature>
<keyword evidence="4 6" id="KW-0472">Membrane</keyword>
<evidence type="ECO:0000256" key="5">
    <source>
        <dbReference type="SAM" id="MobiDB-lite"/>
    </source>
</evidence>
<sequence>MESQGSQRVHLGEPTEVELNESSRRCENLQRDNDGPASEFTKKGVQNGGSGGEVDMQKIEYEESKRVLDKLIKLPEDNESLLLKLKHRFERVSIEQPTVEVRFENIIVDAEAYVGSRAIPTILNSCVNVIQDVLHGVHILPNKKETISILQDVSGILKPGRIFKHYIVLAFAGQLSYVFFRCVAVLSGSHVVSNITTGPLLIWLITFSGFALSKSTMVKWLRWAFWTSPLMFEHTALTINEFRGERWNRVRNFLFKQDNC</sequence>
<dbReference type="InterPro" id="IPR013525">
    <property type="entry name" value="ABC2_TM"/>
</dbReference>
<dbReference type="AlphaFoldDB" id="A0AAN8WBS9"/>
<accession>A0AAN8WBS9</accession>
<evidence type="ECO:0000313" key="9">
    <source>
        <dbReference type="Proteomes" id="UP001370490"/>
    </source>
</evidence>
<evidence type="ECO:0000256" key="3">
    <source>
        <dbReference type="ARBA" id="ARBA00022989"/>
    </source>
</evidence>
<evidence type="ECO:0000256" key="1">
    <source>
        <dbReference type="ARBA" id="ARBA00004141"/>
    </source>
</evidence>
<name>A0AAN8WBS9_9MAGN</name>
<comment type="caution">
    <text evidence="8">The sequence shown here is derived from an EMBL/GenBank/DDBJ whole genome shotgun (WGS) entry which is preliminary data.</text>
</comment>
<evidence type="ECO:0000256" key="6">
    <source>
        <dbReference type="SAM" id="Phobius"/>
    </source>
</evidence>
<feature type="compositionally biased region" description="Basic and acidic residues" evidence="5">
    <location>
        <begin position="21"/>
        <end position="34"/>
    </location>
</feature>
<feature type="transmembrane region" description="Helical" evidence="6">
    <location>
        <begin position="166"/>
        <end position="186"/>
    </location>
</feature>
<comment type="subcellular location">
    <subcellularLocation>
        <location evidence="1">Membrane</location>
        <topology evidence="1">Multi-pass membrane protein</topology>
    </subcellularLocation>
</comment>
<evidence type="ECO:0000313" key="8">
    <source>
        <dbReference type="EMBL" id="KAK6945026.1"/>
    </source>
</evidence>
<evidence type="ECO:0000259" key="7">
    <source>
        <dbReference type="Pfam" id="PF01061"/>
    </source>
</evidence>
<organism evidence="8 9">
    <name type="scientific">Dillenia turbinata</name>
    <dbReference type="NCBI Taxonomy" id="194707"/>
    <lineage>
        <taxon>Eukaryota</taxon>
        <taxon>Viridiplantae</taxon>
        <taxon>Streptophyta</taxon>
        <taxon>Embryophyta</taxon>
        <taxon>Tracheophyta</taxon>
        <taxon>Spermatophyta</taxon>
        <taxon>Magnoliopsida</taxon>
        <taxon>eudicotyledons</taxon>
        <taxon>Gunneridae</taxon>
        <taxon>Pentapetalae</taxon>
        <taxon>Dilleniales</taxon>
        <taxon>Dilleniaceae</taxon>
        <taxon>Dillenia</taxon>
    </lineage>
</organism>
<evidence type="ECO:0000256" key="2">
    <source>
        <dbReference type="ARBA" id="ARBA00022692"/>
    </source>
</evidence>
<proteinExistence type="predicted"/>
<dbReference type="PANTHER" id="PTHR48040:SF45">
    <property type="entry name" value="PLEIOTROPIC DRUG RESISTANCE PROTEIN 1-LIKE"/>
    <property type="match status" value="1"/>
</dbReference>
<dbReference type="GO" id="GO:0140359">
    <property type="term" value="F:ABC-type transporter activity"/>
    <property type="evidence" value="ECO:0007669"/>
    <property type="project" value="InterPro"/>
</dbReference>
<evidence type="ECO:0000256" key="4">
    <source>
        <dbReference type="ARBA" id="ARBA00023136"/>
    </source>
</evidence>
<keyword evidence="3 6" id="KW-1133">Transmembrane helix</keyword>
<dbReference type="Pfam" id="PF01061">
    <property type="entry name" value="ABC2_membrane"/>
    <property type="match status" value="1"/>
</dbReference>
<dbReference type="GO" id="GO:0016020">
    <property type="term" value="C:membrane"/>
    <property type="evidence" value="ECO:0007669"/>
    <property type="project" value="UniProtKB-SubCell"/>
</dbReference>
<feature type="domain" description="ABC-2 type transporter transmembrane" evidence="7">
    <location>
        <begin position="159"/>
        <end position="242"/>
    </location>
</feature>